<evidence type="ECO:0000256" key="2">
    <source>
        <dbReference type="ARBA" id="ARBA00023015"/>
    </source>
</evidence>
<dbReference type="InterPro" id="IPR000847">
    <property type="entry name" value="LysR_HTH_N"/>
</dbReference>
<evidence type="ECO:0000256" key="4">
    <source>
        <dbReference type="ARBA" id="ARBA00023163"/>
    </source>
</evidence>
<dbReference type="AlphaFoldDB" id="A0A7T4A020"/>
<dbReference type="Pfam" id="PF03466">
    <property type="entry name" value="LysR_substrate"/>
    <property type="match status" value="1"/>
</dbReference>
<feature type="domain" description="HTH lysR-type" evidence="5">
    <location>
        <begin position="1"/>
        <end position="58"/>
    </location>
</feature>
<evidence type="ECO:0000256" key="1">
    <source>
        <dbReference type="ARBA" id="ARBA00009437"/>
    </source>
</evidence>
<accession>A0A7T4A020</accession>
<gene>
    <name evidence="6" type="ORF">I6H47_02485</name>
</gene>
<evidence type="ECO:0000259" key="5">
    <source>
        <dbReference type="PROSITE" id="PS50931"/>
    </source>
</evidence>
<sequence>MDIRQLRQFLAVVDTGSFTKAAEAMLVAQPSLSQTIKGLERELGVSLFHRIGRTVRLSEAGREFEGPARLAVRDLDAAKAHIDRLRGLQAGRIEIAAMPSPSIEPLSSLMASFTLAHPKIAFAVDGTFTAEETLEAVRHGRAEIGFPGSREPLKVKDLDVLEVTAHPLMLARPRSQTPPGPAPVDPRALAGTRFIVSHPGSLMRAYVDGLIAEGIDIDITAEVAHRSSILPLVRAGLGSAVLPSAWQVFAAANDVEMVPLRGAPALHVSAVSRPAGLTPAVAAFLGTAARLGDSGLLPRTEEGSLPQP</sequence>
<dbReference type="InterPro" id="IPR005119">
    <property type="entry name" value="LysR_subst-bd"/>
</dbReference>
<dbReference type="RefSeq" id="WP_198499912.1">
    <property type="nucleotide sequence ID" value="NZ_CP065989.1"/>
</dbReference>
<dbReference type="CDD" id="cd05466">
    <property type="entry name" value="PBP2_LTTR_substrate"/>
    <property type="match status" value="1"/>
</dbReference>
<proteinExistence type="inferred from homology"/>
<dbReference type="GO" id="GO:0003677">
    <property type="term" value="F:DNA binding"/>
    <property type="evidence" value="ECO:0007669"/>
    <property type="project" value="UniProtKB-KW"/>
</dbReference>
<dbReference type="InterPro" id="IPR036390">
    <property type="entry name" value="WH_DNA-bd_sf"/>
</dbReference>
<keyword evidence="3" id="KW-0238">DNA-binding</keyword>
<keyword evidence="4" id="KW-0804">Transcription</keyword>
<protein>
    <submittedName>
        <fullName evidence="6">LysR family transcriptional regulator</fullName>
    </submittedName>
</protein>
<dbReference type="GO" id="GO:0003700">
    <property type="term" value="F:DNA-binding transcription factor activity"/>
    <property type="evidence" value="ECO:0007669"/>
    <property type="project" value="InterPro"/>
</dbReference>
<evidence type="ECO:0000313" key="7">
    <source>
        <dbReference type="Proteomes" id="UP000595374"/>
    </source>
</evidence>
<dbReference type="Gene3D" id="3.40.190.10">
    <property type="entry name" value="Periplasmic binding protein-like II"/>
    <property type="match status" value="2"/>
</dbReference>
<dbReference type="PROSITE" id="PS50931">
    <property type="entry name" value="HTH_LYSR"/>
    <property type="match status" value="1"/>
</dbReference>
<dbReference type="EMBL" id="CP065989">
    <property type="protein sequence ID" value="QQB14867.1"/>
    <property type="molecule type" value="Genomic_DNA"/>
</dbReference>
<dbReference type="SUPFAM" id="SSF46785">
    <property type="entry name" value="Winged helix' DNA-binding domain"/>
    <property type="match status" value="1"/>
</dbReference>
<name>A0A7T4A020_9MICO</name>
<dbReference type="PANTHER" id="PTHR30346:SF28">
    <property type="entry name" value="HTH-TYPE TRANSCRIPTIONAL REGULATOR CYNR"/>
    <property type="match status" value="1"/>
</dbReference>
<dbReference type="Gene3D" id="1.10.10.10">
    <property type="entry name" value="Winged helix-like DNA-binding domain superfamily/Winged helix DNA-binding domain"/>
    <property type="match status" value="1"/>
</dbReference>
<reference evidence="6 7" key="1">
    <citation type="submission" date="2020-12" db="EMBL/GenBank/DDBJ databases">
        <title>FDA dAtabase for Regulatory Grade micrObial Sequences (FDA-ARGOS): Supporting development and validation of Infectious Disease Dx tests.</title>
        <authorList>
            <person name="Sproer C."/>
            <person name="Gronow S."/>
            <person name="Severitt S."/>
            <person name="Schroder I."/>
            <person name="Tallon L."/>
            <person name="Sadzewicz L."/>
            <person name="Zhao X."/>
            <person name="Boylan J."/>
            <person name="Ott S."/>
            <person name="Bowen H."/>
            <person name="Vavikolanu K."/>
            <person name="Mehta A."/>
            <person name="Aluvathingal J."/>
            <person name="Nadendla S."/>
            <person name="Lowell S."/>
            <person name="Myers T."/>
            <person name="Yan Y."/>
            <person name="Sichtig H."/>
        </authorList>
    </citation>
    <scope>NUCLEOTIDE SEQUENCE [LARGE SCALE GENOMIC DNA]</scope>
    <source>
        <strain evidence="6 7">FDAARGOS_990</strain>
    </source>
</reference>
<dbReference type="FunFam" id="1.10.10.10:FF:000001">
    <property type="entry name" value="LysR family transcriptional regulator"/>
    <property type="match status" value="1"/>
</dbReference>
<dbReference type="InterPro" id="IPR036388">
    <property type="entry name" value="WH-like_DNA-bd_sf"/>
</dbReference>
<evidence type="ECO:0000313" key="6">
    <source>
        <dbReference type="EMBL" id="QQB14867.1"/>
    </source>
</evidence>
<evidence type="ECO:0000256" key="3">
    <source>
        <dbReference type="ARBA" id="ARBA00023125"/>
    </source>
</evidence>
<dbReference type="Proteomes" id="UP000595374">
    <property type="component" value="Chromosome"/>
</dbReference>
<dbReference type="SUPFAM" id="SSF53850">
    <property type="entry name" value="Periplasmic binding protein-like II"/>
    <property type="match status" value="1"/>
</dbReference>
<dbReference type="PANTHER" id="PTHR30346">
    <property type="entry name" value="TRANSCRIPTIONAL DUAL REGULATOR HCAR-RELATED"/>
    <property type="match status" value="1"/>
</dbReference>
<keyword evidence="2" id="KW-0805">Transcription regulation</keyword>
<dbReference type="GO" id="GO:0032993">
    <property type="term" value="C:protein-DNA complex"/>
    <property type="evidence" value="ECO:0007669"/>
    <property type="project" value="TreeGrafter"/>
</dbReference>
<organism evidence="6 7">
    <name type="scientific">Brevibacterium casei</name>
    <dbReference type="NCBI Taxonomy" id="33889"/>
    <lineage>
        <taxon>Bacteria</taxon>
        <taxon>Bacillati</taxon>
        <taxon>Actinomycetota</taxon>
        <taxon>Actinomycetes</taxon>
        <taxon>Micrococcales</taxon>
        <taxon>Brevibacteriaceae</taxon>
        <taxon>Brevibacterium</taxon>
    </lineage>
</organism>
<comment type="similarity">
    <text evidence="1">Belongs to the LysR transcriptional regulatory family.</text>
</comment>
<dbReference type="PRINTS" id="PR00039">
    <property type="entry name" value="HTHLYSR"/>
</dbReference>
<dbReference type="Pfam" id="PF00126">
    <property type="entry name" value="HTH_1"/>
    <property type="match status" value="1"/>
</dbReference>